<dbReference type="GO" id="GO:0004300">
    <property type="term" value="F:enoyl-CoA hydratase activity"/>
    <property type="evidence" value="ECO:0007669"/>
    <property type="project" value="TreeGrafter"/>
</dbReference>
<evidence type="ECO:0000313" key="4">
    <source>
        <dbReference type="Proteomes" id="UP000092993"/>
    </source>
</evidence>
<dbReference type="Pfam" id="PF01575">
    <property type="entry name" value="MaoC_dehydratas"/>
    <property type="match status" value="1"/>
</dbReference>
<dbReference type="OrthoDB" id="60204at2759"/>
<dbReference type="EMBL" id="LUGG01000003">
    <property type="protein sequence ID" value="OBZ76204.1"/>
    <property type="molecule type" value="Genomic_DNA"/>
</dbReference>
<dbReference type="GO" id="GO:0006635">
    <property type="term" value="P:fatty acid beta-oxidation"/>
    <property type="evidence" value="ECO:0007669"/>
    <property type="project" value="TreeGrafter"/>
</dbReference>
<feature type="non-terminal residue" evidence="3">
    <location>
        <position position="1"/>
    </location>
</feature>
<evidence type="ECO:0000259" key="1">
    <source>
        <dbReference type="Pfam" id="PF01575"/>
    </source>
</evidence>
<dbReference type="GO" id="GO:0044594">
    <property type="term" value="F:17-beta-hydroxysteroid dehydrogenase (NAD+) activity"/>
    <property type="evidence" value="ECO:0007669"/>
    <property type="project" value="TreeGrafter"/>
</dbReference>
<dbReference type="Proteomes" id="UP000092993">
    <property type="component" value="Unassembled WGS sequence"/>
</dbReference>
<dbReference type="InterPro" id="IPR029069">
    <property type="entry name" value="HotDog_dom_sf"/>
</dbReference>
<keyword evidence="4" id="KW-1185">Reference proteome</keyword>
<accession>A0A1C7MMJ8</accession>
<dbReference type="PANTHER" id="PTHR13078:SF57">
    <property type="entry name" value="DEHYDRATASE, PUTATIVE (AFU_ORTHOLOGUE AFUA_5G00640)-RELATED"/>
    <property type="match status" value="1"/>
</dbReference>
<reference evidence="3 4" key="1">
    <citation type="submission" date="2016-03" db="EMBL/GenBank/DDBJ databases">
        <title>Whole genome sequencing of Grifola frondosa 9006-11.</title>
        <authorList>
            <person name="Min B."/>
            <person name="Park H."/>
            <person name="Kim J.-G."/>
            <person name="Cho H."/>
            <person name="Oh Y.-L."/>
            <person name="Kong W.-S."/>
            <person name="Choi I.-G."/>
        </authorList>
    </citation>
    <scope>NUCLEOTIDE SEQUENCE [LARGE SCALE GENOMIC DNA]</scope>
    <source>
        <strain evidence="3 4">9006-11</strain>
    </source>
</reference>
<evidence type="ECO:0000313" key="3">
    <source>
        <dbReference type="EMBL" id="OBZ76204.1"/>
    </source>
</evidence>
<protein>
    <submittedName>
        <fullName evidence="3">Putative enoyl-CoA hydratase 2</fullName>
    </submittedName>
</protein>
<evidence type="ECO:0000259" key="2">
    <source>
        <dbReference type="Pfam" id="PF22622"/>
    </source>
</evidence>
<comment type="caution">
    <text evidence="3">The sequence shown here is derived from an EMBL/GenBank/DDBJ whole genome shotgun (WGS) entry which is preliminary data.</text>
</comment>
<dbReference type="SUPFAM" id="SSF54637">
    <property type="entry name" value="Thioesterase/thiol ester dehydrase-isomerase"/>
    <property type="match status" value="2"/>
</dbReference>
<dbReference type="AlphaFoldDB" id="A0A1C7MMJ8"/>
<feature type="domain" description="MaoC-like" evidence="1">
    <location>
        <begin position="232"/>
        <end position="323"/>
    </location>
</feature>
<dbReference type="GO" id="GO:0003857">
    <property type="term" value="F:(3S)-3-hydroxyacyl-CoA dehydrogenase (NAD+) activity"/>
    <property type="evidence" value="ECO:0007669"/>
    <property type="project" value="TreeGrafter"/>
</dbReference>
<dbReference type="Pfam" id="PF22622">
    <property type="entry name" value="MFE-2_hydrat-2_N"/>
    <property type="match status" value="1"/>
</dbReference>
<organism evidence="3 4">
    <name type="scientific">Grifola frondosa</name>
    <name type="common">Maitake</name>
    <name type="synonym">Polyporus frondosus</name>
    <dbReference type="NCBI Taxonomy" id="5627"/>
    <lineage>
        <taxon>Eukaryota</taxon>
        <taxon>Fungi</taxon>
        <taxon>Dikarya</taxon>
        <taxon>Basidiomycota</taxon>
        <taxon>Agaricomycotina</taxon>
        <taxon>Agaricomycetes</taxon>
        <taxon>Polyporales</taxon>
        <taxon>Grifolaceae</taxon>
        <taxon>Grifola</taxon>
    </lineage>
</organism>
<feature type="domain" description="Peroxisomal multifunctional enzyme type 2-like N-terminal" evidence="2">
    <location>
        <begin position="69"/>
        <end position="196"/>
    </location>
</feature>
<dbReference type="STRING" id="5627.A0A1C7MMJ8"/>
<dbReference type="Gene3D" id="3.10.129.10">
    <property type="entry name" value="Hotdog Thioesterase"/>
    <property type="match status" value="2"/>
</dbReference>
<proteinExistence type="predicted"/>
<dbReference type="PANTHER" id="PTHR13078">
    <property type="entry name" value="PEROXISOMAL MULTIFUNCTIONAL ENZYME TYPE 2-RELATED"/>
    <property type="match status" value="1"/>
</dbReference>
<name>A0A1C7MMJ8_GRIFR</name>
<dbReference type="GO" id="GO:0005777">
    <property type="term" value="C:peroxisome"/>
    <property type="evidence" value="ECO:0007669"/>
    <property type="project" value="TreeGrafter"/>
</dbReference>
<dbReference type="InterPro" id="IPR002539">
    <property type="entry name" value="MaoC-like_dom"/>
</dbReference>
<dbReference type="InterPro" id="IPR054357">
    <property type="entry name" value="MFE-2_N"/>
</dbReference>
<dbReference type="OMA" id="FKHTDQE"/>
<gene>
    <name evidence="3" type="primary">mfeB</name>
    <name evidence="3" type="ORF">A0H81_02979</name>
</gene>
<sequence length="343" mass="36575">VIVTYPQLTAGNRQLQEESDQRDIALWKDSTSTQPPTSSTLTANGAIVMSEFDLAKAVGFQDDDQPVAWNQRDLLIYAIGIGAKKDDFAIVNDKSWAPFPTYPVVLVFKGAEQELNDFRKRMTGGKRAPGLPKFDPNRGVHGSQSIEVLKPLPAVSGPGWKLKKRIVSVSENKSGIILESESLLVDANGTPYAKLYSASFNLGAKAMGKNFSKRIAGPPKRSLFPRIASPTGGDYNQLHIDPSIGKATGFGGVILHGLSSFGFAARGIVSAIGGGDPRSLRLFGVRFTSPVKPGDALETSVWEVGPGPDGTTEVTFVTKNVATGKICLGGGIAYVKKAEKSKL</sequence>